<dbReference type="Proteomes" id="UP000050525">
    <property type="component" value="Unassembled WGS sequence"/>
</dbReference>
<dbReference type="AlphaFoldDB" id="A0A151P5Z3"/>
<dbReference type="EMBL" id="AKHW03000817">
    <property type="protein sequence ID" value="KYO44359.1"/>
    <property type="molecule type" value="Genomic_DNA"/>
</dbReference>
<keyword evidence="2" id="KW-1185">Reference proteome</keyword>
<organism evidence="1 2">
    <name type="scientific">Alligator mississippiensis</name>
    <name type="common">American alligator</name>
    <dbReference type="NCBI Taxonomy" id="8496"/>
    <lineage>
        <taxon>Eukaryota</taxon>
        <taxon>Metazoa</taxon>
        <taxon>Chordata</taxon>
        <taxon>Craniata</taxon>
        <taxon>Vertebrata</taxon>
        <taxon>Euteleostomi</taxon>
        <taxon>Archelosauria</taxon>
        <taxon>Archosauria</taxon>
        <taxon>Crocodylia</taxon>
        <taxon>Alligatoridae</taxon>
        <taxon>Alligatorinae</taxon>
        <taxon>Alligator</taxon>
    </lineage>
</organism>
<accession>A0A151P5Z3</accession>
<evidence type="ECO:0000313" key="2">
    <source>
        <dbReference type="Proteomes" id="UP000050525"/>
    </source>
</evidence>
<proteinExistence type="predicted"/>
<name>A0A151P5Z3_ALLMI</name>
<protein>
    <submittedName>
        <fullName evidence="1">Uncharacterized protein</fullName>
    </submittedName>
</protein>
<evidence type="ECO:0000313" key="1">
    <source>
        <dbReference type="EMBL" id="KYO44359.1"/>
    </source>
</evidence>
<comment type="caution">
    <text evidence="1">The sequence shown here is derived from an EMBL/GenBank/DDBJ whole genome shotgun (WGS) entry which is preliminary data.</text>
</comment>
<reference evidence="1 2" key="1">
    <citation type="journal article" date="2012" name="Genome Biol.">
        <title>Sequencing three crocodilian genomes to illuminate the evolution of archosaurs and amniotes.</title>
        <authorList>
            <person name="St John J.A."/>
            <person name="Braun E.L."/>
            <person name="Isberg S.R."/>
            <person name="Miles L.G."/>
            <person name="Chong A.Y."/>
            <person name="Gongora J."/>
            <person name="Dalzell P."/>
            <person name="Moran C."/>
            <person name="Bed'hom B."/>
            <person name="Abzhanov A."/>
            <person name="Burgess S.C."/>
            <person name="Cooksey A.M."/>
            <person name="Castoe T.A."/>
            <person name="Crawford N.G."/>
            <person name="Densmore L.D."/>
            <person name="Drew J.C."/>
            <person name="Edwards S.V."/>
            <person name="Faircloth B.C."/>
            <person name="Fujita M.K."/>
            <person name="Greenwold M.J."/>
            <person name="Hoffmann F.G."/>
            <person name="Howard J.M."/>
            <person name="Iguchi T."/>
            <person name="Janes D.E."/>
            <person name="Khan S.Y."/>
            <person name="Kohno S."/>
            <person name="de Koning A.J."/>
            <person name="Lance S.L."/>
            <person name="McCarthy F.M."/>
            <person name="McCormack J.E."/>
            <person name="Merchant M.E."/>
            <person name="Peterson D.G."/>
            <person name="Pollock D.D."/>
            <person name="Pourmand N."/>
            <person name="Raney B.J."/>
            <person name="Roessler K.A."/>
            <person name="Sanford J.R."/>
            <person name="Sawyer R.H."/>
            <person name="Schmidt C.J."/>
            <person name="Triplett E.W."/>
            <person name="Tuberville T.D."/>
            <person name="Venegas-Anaya M."/>
            <person name="Howard J.T."/>
            <person name="Jarvis E.D."/>
            <person name="Guillette L.J.Jr."/>
            <person name="Glenn T.C."/>
            <person name="Green R.E."/>
            <person name="Ray D.A."/>
        </authorList>
    </citation>
    <scope>NUCLEOTIDE SEQUENCE [LARGE SCALE GENOMIC DNA]</scope>
    <source>
        <strain evidence="1">KSC_2009_1</strain>
    </source>
</reference>
<gene>
    <name evidence="1" type="ORF">Y1Q_0012120</name>
</gene>
<sequence length="67" mass="7813">MSCEVTGRKKNPSENEKYLLSFTIQTPFSTSFEQKQEILCGLEPILKVEEHPHRKQPLAMRPTQREP</sequence>